<dbReference type="InterPro" id="IPR025500">
    <property type="entry name" value="DUF4390"/>
</dbReference>
<name>A0A1H9RY21_9BURK</name>
<dbReference type="AlphaFoldDB" id="A0A1H9RY21"/>
<reference evidence="1 2" key="1">
    <citation type="submission" date="2016-10" db="EMBL/GenBank/DDBJ databases">
        <authorList>
            <person name="de Groot N.N."/>
        </authorList>
    </citation>
    <scope>NUCLEOTIDE SEQUENCE [LARGE SCALE GENOMIC DNA]</scope>
    <source>
        <strain evidence="1 2">ATCC 35958</strain>
    </source>
</reference>
<dbReference type="RefSeq" id="WP_091458989.1">
    <property type="nucleotide sequence ID" value="NZ_FOGD01000014.1"/>
</dbReference>
<dbReference type="EMBL" id="FOGD01000014">
    <property type="protein sequence ID" value="SER76779.1"/>
    <property type="molecule type" value="Genomic_DNA"/>
</dbReference>
<dbReference type="OrthoDB" id="5298153at2"/>
<organism evidence="1 2">
    <name type="scientific">Giesbergeria anulus</name>
    <dbReference type="NCBI Taxonomy" id="180197"/>
    <lineage>
        <taxon>Bacteria</taxon>
        <taxon>Pseudomonadati</taxon>
        <taxon>Pseudomonadota</taxon>
        <taxon>Betaproteobacteria</taxon>
        <taxon>Burkholderiales</taxon>
        <taxon>Comamonadaceae</taxon>
        <taxon>Giesbergeria</taxon>
    </lineage>
</organism>
<dbReference type="Proteomes" id="UP000199766">
    <property type="component" value="Unassembled WGS sequence"/>
</dbReference>
<evidence type="ECO:0000313" key="2">
    <source>
        <dbReference type="Proteomes" id="UP000199766"/>
    </source>
</evidence>
<gene>
    <name evidence="1" type="ORF">SAMN02982919_02986</name>
</gene>
<evidence type="ECO:0000313" key="1">
    <source>
        <dbReference type="EMBL" id="SER76779.1"/>
    </source>
</evidence>
<keyword evidence="2" id="KW-1185">Reference proteome</keyword>
<accession>A0A1H9RY21</accession>
<sequence length="221" mass="25120">MDSFTPCYKKPQLKNVFAHYPVSRWGWCLLWAWLCCVLSSPLPLRAEVATEPLELRLHSSAEGLHLSTVLALELPVAVEDALHQGIPLFFVAEAQVLRERWYWSAQTVAQTMRYMRLSYQPLTRRWRLAISPSPIDHSGLGVVPGQNYDSLEDALAVMKRMAQWKIADAPALELGAHYNVQLRFRLDSAQLPRTLQVGVFGRSSWSLALQGSQRVRWEPAP</sequence>
<dbReference type="Pfam" id="PF14334">
    <property type="entry name" value="DUF4390"/>
    <property type="match status" value="1"/>
</dbReference>
<evidence type="ECO:0008006" key="3">
    <source>
        <dbReference type="Google" id="ProtNLM"/>
    </source>
</evidence>
<protein>
    <recommendedName>
        <fullName evidence="3">DUF4390 domain-containing protein</fullName>
    </recommendedName>
</protein>
<dbReference type="STRING" id="180197.SAMN02982919_02986"/>
<proteinExistence type="predicted"/>